<dbReference type="PANTHER" id="PTHR23267">
    <property type="entry name" value="IMMUNOGLOBULIN LIGHT CHAIN"/>
    <property type="match status" value="1"/>
</dbReference>
<keyword evidence="4" id="KW-1185">Reference proteome</keyword>
<dbReference type="InterPro" id="IPR013106">
    <property type="entry name" value="Ig_V-set"/>
</dbReference>
<comment type="caution">
    <text evidence="3">The sequence shown here is derived from an EMBL/GenBank/DDBJ whole genome shotgun (WGS) entry which is preliminary data.</text>
</comment>
<feature type="signal peptide" evidence="1">
    <location>
        <begin position="1"/>
        <end position="19"/>
    </location>
</feature>
<dbReference type="SUPFAM" id="SSF48726">
    <property type="entry name" value="Immunoglobulin"/>
    <property type="match status" value="1"/>
</dbReference>
<gene>
    <name evidence="3" type="ORF">Q5P01_018772</name>
</gene>
<dbReference type="InterPro" id="IPR013783">
    <property type="entry name" value="Ig-like_fold"/>
</dbReference>
<dbReference type="InterPro" id="IPR003599">
    <property type="entry name" value="Ig_sub"/>
</dbReference>
<accession>A0AA88S9K2</accession>
<sequence length="157" mass="17515">MTLISVLIWTLLCCCFTESREATEIVLIQNMTLISVLIWTLLCCCFTESRGQVTVTQPGAVRSDLGGTTTITCKTSQNVHVWNNNQLLAWYQHKPEERPKLLIYFATTRASGIPARFSGSGSNSDFTLTISGVQTEDAAVYYCQSEHVINSQHLFTQ</sequence>
<dbReference type="InterPro" id="IPR007110">
    <property type="entry name" value="Ig-like_dom"/>
</dbReference>
<dbReference type="PROSITE" id="PS50835">
    <property type="entry name" value="IG_LIKE"/>
    <property type="match status" value="1"/>
</dbReference>
<dbReference type="InterPro" id="IPR050150">
    <property type="entry name" value="IgV_Light_Chain"/>
</dbReference>
<dbReference type="FunFam" id="2.60.40.10:FF:001495">
    <property type="entry name" value="Si:dkey-234i14.13"/>
    <property type="match status" value="1"/>
</dbReference>
<dbReference type="InterPro" id="IPR036179">
    <property type="entry name" value="Ig-like_dom_sf"/>
</dbReference>
<dbReference type="SMART" id="SM00406">
    <property type="entry name" value="IGv"/>
    <property type="match status" value="1"/>
</dbReference>
<dbReference type="SMART" id="SM00409">
    <property type="entry name" value="IG"/>
    <property type="match status" value="1"/>
</dbReference>
<protein>
    <recommendedName>
        <fullName evidence="2">Ig-like domain-containing protein</fullName>
    </recommendedName>
</protein>
<evidence type="ECO:0000259" key="2">
    <source>
        <dbReference type="PROSITE" id="PS50835"/>
    </source>
</evidence>
<dbReference type="EMBL" id="JAUPFM010000014">
    <property type="protein sequence ID" value="KAK2830841.1"/>
    <property type="molecule type" value="Genomic_DNA"/>
</dbReference>
<evidence type="ECO:0000313" key="4">
    <source>
        <dbReference type="Proteomes" id="UP001187415"/>
    </source>
</evidence>
<keyword evidence="1" id="KW-0732">Signal</keyword>
<dbReference type="Gene3D" id="2.60.40.10">
    <property type="entry name" value="Immunoglobulins"/>
    <property type="match status" value="1"/>
</dbReference>
<evidence type="ECO:0000313" key="3">
    <source>
        <dbReference type="EMBL" id="KAK2830841.1"/>
    </source>
</evidence>
<evidence type="ECO:0000256" key="1">
    <source>
        <dbReference type="SAM" id="SignalP"/>
    </source>
</evidence>
<reference evidence="3" key="1">
    <citation type="submission" date="2023-07" db="EMBL/GenBank/DDBJ databases">
        <title>Chromosome-level Genome Assembly of Striped Snakehead (Channa striata).</title>
        <authorList>
            <person name="Liu H."/>
        </authorList>
    </citation>
    <scope>NUCLEOTIDE SEQUENCE</scope>
    <source>
        <strain evidence="3">Gz</strain>
        <tissue evidence="3">Muscle</tissue>
    </source>
</reference>
<feature type="chain" id="PRO_5041722974" description="Ig-like domain-containing protein" evidence="1">
    <location>
        <begin position="20"/>
        <end position="157"/>
    </location>
</feature>
<proteinExistence type="predicted"/>
<dbReference type="Proteomes" id="UP001187415">
    <property type="component" value="Unassembled WGS sequence"/>
</dbReference>
<organism evidence="3 4">
    <name type="scientific">Channa striata</name>
    <name type="common">Snakehead murrel</name>
    <name type="synonym">Ophicephalus striatus</name>
    <dbReference type="NCBI Taxonomy" id="64152"/>
    <lineage>
        <taxon>Eukaryota</taxon>
        <taxon>Metazoa</taxon>
        <taxon>Chordata</taxon>
        <taxon>Craniata</taxon>
        <taxon>Vertebrata</taxon>
        <taxon>Euteleostomi</taxon>
        <taxon>Actinopterygii</taxon>
        <taxon>Neopterygii</taxon>
        <taxon>Teleostei</taxon>
        <taxon>Neoteleostei</taxon>
        <taxon>Acanthomorphata</taxon>
        <taxon>Anabantaria</taxon>
        <taxon>Anabantiformes</taxon>
        <taxon>Channoidei</taxon>
        <taxon>Channidae</taxon>
        <taxon>Channa</taxon>
    </lineage>
</organism>
<feature type="domain" description="Ig-like" evidence="2">
    <location>
        <begin position="51"/>
        <end position="157"/>
    </location>
</feature>
<name>A0AA88S9K2_CHASR</name>
<dbReference type="AlphaFoldDB" id="A0AA88S9K2"/>
<dbReference type="Pfam" id="PF07686">
    <property type="entry name" value="V-set"/>
    <property type="match status" value="1"/>
</dbReference>